<evidence type="ECO:0000256" key="1">
    <source>
        <dbReference type="ARBA" id="ARBA00008061"/>
    </source>
</evidence>
<reference evidence="5 6" key="4">
    <citation type="journal article" date="2009" name="Appl. Environ. Microbiol.">
        <title>Comparative genome-wide transcriptional profiling of Azorhizobium caulinodans ORS571 grown under free-living and symbiotic conditions.</title>
        <authorList>
            <person name="Tsukada S."/>
            <person name="Aono T."/>
            <person name="Akiba N."/>
            <person name="Lee KB."/>
            <person name="Liu CT."/>
            <person name="Toyazaki H."/>
            <person name="Oyaizu H."/>
        </authorList>
    </citation>
    <scope>NUCLEOTIDE SEQUENCE [LARGE SCALE GENOMIC DNA]</scope>
    <source>
        <strain evidence="6">ATCC 43989 / DSM 5975 / JCM 20966 / LMG 6465 / NBRC 14845 / NCIMB 13405 / ORS 571</strain>
    </source>
</reference>
<evidence type="ECO:0000313" key="6">
    <source>
        <dbReference type="Proteomes" id="UP000000270"/>
    </source>
</evidence>
<keyword evidence="2" id="KW-0378">Hydrolase</keyword>
<keyword evidence="6" id="KW-1185">Reference proteome</keyword>
<dbReference type="EMBL" id="AP009384">
    <property type="protein sequence ID" value="BAF90112.1"/>
    <property type="molecule type" value="Genomic_DNA"/>
</dbReference>
<dbReference type="Gene3D" id="3.90.400.10">
    <property type="entry name" value="Oligo-1,6-glucosidase, Domain 2"/>
    <property type="match status" value="1"/>
</dbReference>
<dbReference type="AlphaFoldDB" id="A8HRY7"/>
<dbReference type="FunFam" id="3.90.400.10:FF:000002">
    <property type="entry name" value="Sucrose isomerase"/>
    <property type="match status" value="1"/>
</dbReference>
<dbReference type="SMART" id="SM00642">
    <property type="entry name" value="Aamy"/>
    <property type="match status" value="1"/>
</dbReference>
<reference evidence="5 6" key="5">
    <citation type="journal article" date="2010" name="Appl. Environ. Microbiol.">
        <title>phrR-like gene praR of Azorhizobium caulinodans ORS571 is essential for symbiosis with Sesbania rostrata and is involved in expression of reb genes.</title>
        <authorList>
            <person name="Akiba N."/>
            <person name="Aono T."/>
            <person name="Toyazaki H."/>
            <person name="Sato S."/>
            <person name="Oyaizu H."/>
        </authorList>
    </citation>
    <scope>NUCLEOTIDE SEQUENCE [LARGE SCALE GENOMIC DNA]</scope>
    <source>
        <strain evidence="6">ATCC 43989 / DSM 5975 / JCM 20966 / LMG 6465 / NBRC 14845 / NCIMB 13405 / ORS 571</strain>
    </source>
</reference>
<dbReference type="PANTHER" id="PTHR10357">
    <property type="entry name" value="ALPHA-AMYLASE FAMILY MEMBER"/>
    <property type="match status" value="1"/>
</dbReference>
<evidence type="ECO:0000259" key="4">
    <source>
        <dbReference type="SMART" id="SM00642"/>
    </source>
</evidence>
<dbReference type="InterPro" id="IPR045857">
    <property type="entry name" value="O16G_dom_2"/>
</dbReference>
<dbReference type="InterPro" id="IPR006047">
    <property type="entry name" value="GH13_cat_dom"/>
</dbReference>
<organism evidence="5 6">
    <name type="scientific">Azorhizobium caulinodans (strain ATCC 43989 / DSM 5975 / JCM 20966 / LMG 6465 / NBRC 14845 / NCIMB 13405 / ORS 571)</name>
    <dbReference type="NCBI Taxonomy" id="438753"/>
    <lineage>
        <taxon>Bacteria</taxon>
        <taxon>Pseudomonadati</taxon>
        <taxon>Pseudomonadota</taxon>
        <taxon>Alphaproteobacteria</taxon>
        <taxon>Hyphomicrobiales</taxon>
        <taxon>Xanthobacteraceae</taxon>
        <taxon>Azorhizobium</taxon>
    </lineage>
</organism>
<evidence type="ECO:0000313" key="5">
    <source>
        <dbReference type="EMBL" id="BAF90112.1"/>
    </source>
</evidence>
<dbReference type="SUPFAM" id="SSF51011">
    <property type="entry name" value="Glycosyl hydrolase domain"/>
    <property type="match status" value="1"/>
</dbReference>
<dbReference type="SUPFAM" id="SSF51445">
    <property type="entry name" value="(Trans)glycosidases"/>
    <property type="match status" value="1"/>
</dbReference>
<dbReference type="GO" id="GO:0009313">
    <property type="term" value="P:oligosaccharide catabolic process"/>
    <property type="evidence" value="ECO:0007669"/>
    <property type="project" value="TreeGrafter"/>
</dbReference>
<dbReference type="STRING" id="438753.AZC_4114"/>
<keyword evidence="3" id="KW-0326">Glycosidase</keyword>
<dbReference type="PANTHER" id="PTHR10357:SF179">
    <property type="entry name" value="NEUTRAL AND BASIC AMINO ACID TRANSPORT PROTEIN RBAT"/>
    <property type="match status" value="1"/>
</dbReference>
<dbReference type="GO" id="GO:0004556">
    <property type="term" value="F:alpha-amylase activity"/>
    <property type="evidence" value="ECO:0007669"/>
    <property type="project" value="TreeGrafter"/>
</dbReference>
<dbReference type="InterPro" id="IPR013780">
    <property type="entry name" value="Glyco_hydro_b"/>
</dbReference>
<dbReference type="CAZy" id="GH13">
    <property type="family name" value="Glycoside Hydrolase Family 13"/>
</dbReference>
<accession>A8HRY7</accession>
<dbReference type="KEGG" id="azc:AZC_4114"/>
<reference evidence="5 6" key="1">
    <citation type="journal article" date="2007" name="Appl. Environ. Microbiol.">
        <title>Rhizobial factors required for stem nodule maturation and maintenance in Sesbania rostrata-Azorhizobium caulinodans ORS571 symbiosis.</title>
        <authorList>
            <person name="Suzuki S."/>
            <person name="Aono T."/>
            <person name="Lee KB."/>
            <person name="Suzuki T."/>
            <person name="Liu CT."/>
            <person name="Miwa H."/>
            <person name="Wakao S."/>
            <person name="Iki T."/>
            <person name="Oyaizu H."/>
        </authorList>
    </citation>
    <scope>NUCLEOTIDE SEQUENCE [LARGE SCALE GENOMIC DNA]</scope>
    <source>
        <strain evidence="6">ATCC 43989 / DSM 5975 / JCM 20966 / LMG 6465 / NBRC 14845 / NCIMB 13405 / ORS 571</strain>
    </source>
</reference>
<sequence>MPLPPAWDGSGIGAARALRETDVREGQAERDAAPLWWQSGVIYQVYPRSFQDSDGDGIGDLEGIRRRLDHLVDLGVDALWISPIYPSPMADFGYDVADYTGIHPLFGTMEDFDRLVADAHRLGLRVILDLVPNHTSDEHPWFREARSSRTSPKRDWYIWRDPAPDGGPPNNWLSEFGGSAWAFDPATGRYYYHAFLDRQPDLNWRNPQVAEAIHAVMRFWLDRGVDGFRVDVIWHLMKDAAFRDNPPDEDWREGMNPYRRLKPVHTTDLEEVHGVIAGLRQVMDAYDDRVLIGEIYLPVERLAAYYGANLDGAHLPFNFALLEAEWNARALADLIARYEGSLPEGGWPNWVLGNHDRPRVATRLGPDQARVAAMLLLTLRGTPTLYYGDEIGMTNVSIPPERVQDPWEKNVPGLGLGRDGVRTPMQWDGSPHAGFSDVEPWLPVDEAFSEVNVAQQRAEPHSMLELHRELLRLRRAHAALSIGAYVPVAASGDLLLYGREHAGECFLVALNVGDDPAIASIGAEFLGHVAVSTLGDRTDDRVAGEVALRPNEGIVVLLDKHDSVSHAR</sequence>
<dbReference type="CDD" id="cd11331">
    <property type="entry name" value="AmyAc_OligoGlu_like"/>
    <property type="match status" value="1"/>
</dbReference>
<comment type="similarity">
    <text evidence="1">Belongs to the glycosyl hydrolase 13 family.</text>
</comment>
<proteinExistence type="inferred from homology"/>
<dbReference type="Gene3D" id="3.20.20.80">
    <property type="entry name" value="Glycosidases"/>
    <property type="match status" value="2"/>
</dbReference>
<evidence type="ECO:0000256" key="2">
    <source>
        <dbReference type="ARBA" id="ARBA00022801"/>
    </source>
</evidence>
<name>A8HRY7_AZOC5</name>
<dbReference type="Pfam" id="PF00128">
    <property type="entry name" value="Alpha-amylase"/>
    <property type="match status" value="1"/>
</dbReference>
<dbReference type="InterPro" id="IPR017853">
    <property type="entry name" value="GH"/>
</dbReference>
<gene>
    <name evidence="5" type="ordered locus">AZC_4114</name>
</gene>
<dbReference type="Gene3D" id="2.60.40.1180">
    <property type="entry name" value="Golgi alpha-mannosidase II"/>
    <property type="match status" value="1"/>
</dbReference>
<feature type="domain" description="Glycosyl hydrolase family 13 catalytic" evidence="4">
    <location>
        <begin position="44"/>
        <end position="422"/>
    </location>
</feature>
<dbReference type="eggNOG" id="COG0366">
    <property type="taxonomic scope" value="Bacteria"/>
</dbReference>
<reference evidence="5 6" key="6">
    <citation type="journal article" date="2011" name="Appl. Environ. Microbiol.">
        <title>Involvement of the azorhizobial chromosome partition gene (parA) in the onset of bacteroid differentiation during Sesbania rostrata stem nodule development.</title>
        <authorList>
            <person name="Liu CT."/>
            <person name="Lee KB."/>
            <person name="Wang YS."/>
            <person name="Peng MH."/>
            <person name="Lee KT."/>
            <person name="Suzuki S."/>
            <person name="Suzuki T."/>
            <person name="Oyaizu H."/>
        </authorList>
    </citation>
    <scope>NUCLEOTIDE SEQUENCE [LARGE SCALE GENOMIC DNA]</scope>
    <source>
        <strain evidence="6">ATCC 43989 / DSM 5975 / JCM 20966 / LMG 6465 / NBRC 14845 / NCIMB 13405 / ORS 571</strain>
    </source>
</reference>
<evidence type="ECO:0000256" key="3">
    <source>
        <dbReference type="ARBA" id="ARBA00023295"/>
    </source>
</evidence>
<protein>
    <submittedName>
        <fullName evidence="5">Alpha amylase</fullName>
    </submittedName>
</protein>
<reference evidence="6" key="2">
    <citation type="submission" date="2007-04" db="EMBL/GenBank/DDBJ databases">
        <title>Complete genome sequence of the nitrogen-fixing bacterium Azorhizobium caulinodans ORS571.</title>
        <authorList>
            <person name="Lee K.B."/>
            <person name="Backer P.D."/>
            <person name="Aono T."/>
            <person name="Liu C.T."/>
            <person name="Suzuki S."/>
            <person name="Suzuki T."/>
            <person name="Kaneko T."/>
            <person name="Yamada M."/>
            <person name="Tabata S."/>
            <person name="Kupfer D.M."/>
            <person name="Najar F.Z."/>
            <person name="Wiley G.B."/>
            <person name="Roe B."/>
            <person name="Binnewies T."/>
            <person name="Ussery D."/>
            <person name="Vereecke D."/>
            <person name="Gevers D."/>
            <person name="Holsters M."/>
            <person name="Oyaizu H."/>
        </authorList>
    </citation>
    <scope>NUCLEOTIDE SEQUENCE [LARGE SCALE GENOMIC DNA]</scope>
    <source>
        <strain evidence="6">ATCC 43989 / DSM 5975 / JCM 20966 / LMG 6465 / NBRC 14845 / NCIMB 13405 / ORS 571</strain>
    </source>
</reference>
<reference evidence="5 6" key="3">
    <citation type="journal article" date="2008" name="BMC Genomics">
        <title>The genome of the versatile nitrogen fixer Azorhizobium caulinodans ORS571.</title>
        <authorList>
            <person name="Lee KB."/>
            <person name="Backer P.D."/>
            <person name="Aono T."/>
            <person name="Liu CT."/>
            <person name="Suzuki S."/>
            <person name="Suzuki T."/>
            <person name="Kaneko T."/>
            <person name="Yamada M."/>
            <person name="Tabata S."/>
            <person name="Kupfer D.M."/>
            <person name="Najar F.Z."/>
            <person name="Wiley G.B."/>
            <person name="Roe B."/>
            <person name="Binnewies T.T."/>
            <person name="Ussery D.W."/>
            <person name="D'Haeze W."/>
            <person name="Herder J.D."/>
            <person name="Gevers D."/>
            <person name="Vereecke D."/>
            <person name="Holsters M."/>
            <person name="Oyaizu H."/>
        </authorList>
    </citation>
    <scope>NUCLEOTIDE SEQUENCE [LARGE SCALE GENOMIC DNA]</scope>
    <source>
        <strain evidence="6">ATCC 43989 / DSM 5975 / JCM 20966 / LMG 6465 / NBRC 14845 / NCIMB 13405 / ORS 571</strain>
    </source>
</reference>
<dbReference type="HOGENOM" id="CLU_006462_2_3_5"/>
<dbReference type="Proteomes" id="UP000000270">
    <property type="component" value="Chromosome"/>
</dbReference>